<evidence type="ECO:0000313" key="2">
    <source>
        <dbReference type="EMBL" id="GGG31419.1"/>
    </source>
</evidence>
<sequence length="88" mass="9365">MRRGFAAVLLCLLAPLPGAPAEDTTPVRVTTDTREYCLALAERFAALRAVAPPSALALAADGMRLCGNGHVRTGVARLRRAIRLARPE</sequence>
<proteinExistence type="predicted"/>
<protein>
    <submittedName>
        <fullName evidence="2">Uncharacterized protein</fullName>
    </submittedName>
</protein>
<evidence type="ECO:0000313" key="3">
    <source>
        <dbReference type="Proteomes" id="UP000597507"/>
    </source>
</evidence>
<accession>A0A8J2ZAH4</accession>
<dbReference type="Proteomes" id="UP000597507">
    <property type="component" value="Unassembled WGS sequence"/>
</dbReference>
<dbReference type="RefSeq" id="WP_188899814.1">
    <property type="nucleotide sequence ID" value="NZ_BMKS01000005.1"/>
</dbReference>
<reference evidence="2 3" key="1">
    <citation type="journal article" date="2014" name="Int. J. Syst. Evol. Microbiol.">
        <title>Complete genome sequence of Corynebacterium casei LMG S-19264T (=DSM 44701T), isolated from a smear-ripened cheese.</title>
        <authorList>
            <consortium name="US DOE Joint Genome Institute (JGI-PGF)"/>
            <person name="Walter F."/>
            <person name="Albersmeier A."/>
            <person name="Kalinowski J."/>
            <person name="Ruckert C."/>
        </authorList>
    </citation>
    <scope>NUCLEOTIDE SEQUENCE [LARGE SCALE GENOMIC DNA]</scope>
    <source>
        <strain evidence="2 3">CGMCC 1.16330</strain>
    </source>
</reference>
<organism evidence="2 3">
    <name type="scientific">Caldovatus sediminis</name>
    <dbReference type="NCBI Taxonomy" id="2041189"/>
    <lineage>
        <taxon>Bacteria</taxon>
        <taxon>Pseudomonadati</taxon>
        <taxon>Pseudomonadota</taxon>
        <taxon>Alphaproteobacteria</taxon>
        <taxon>Acetobacterales</taxon>
        <taxon>Roseomonadaceae</taxon>
        <taxon>Caldovatus</taxon>
    </lineage>
</organism>
<feature type="chain" id="PRO_5035285686" evidence="1">
    <location>
        <begin position="22"/>
        <end position="88"/>
    </location>
</feature>
<name>A0A8J2ZAH4_9PROT</name>
<dbReference type="EMBL" id="BMKS01000005">
    <property type="protein sequence ID" value="GGG31419.1"/>
    <property type="molecule type" value="Genomic_DNA"/>
</dbReference>
<feature type="signal peptide" evidence="1">
    <location>
        <begin position="1"/>
        <end position="21"/>
    </location>
</feature>
<dbReference type="AlphaFoldDB" id="A0A8J2ZAH4"/>
<evidence type="ECO:0000256" key="1">
    <source>
        <dbReference type="SAM" id="SignalP"/>
    </source>
</evidence>
<keyword evidence="1" id="KW-0732">Signal</keyword>
<comment type="caution">
    <text evidence="2">The sequence shown here is derived from an EMBL/GenBank/DDBJ whole genome shotgun (WGS) entry which is preliminary data.</text>
</comment>
<keyword evidence="3" id="KW-1185">Reference proteome</keyword>
<gene>
    <name evidence="2" type="ORF">GCM10010964_19190</name>
</gene>